<sequence length="94" mass="11038">MLLSTFIAKSGAAWPIVHRVLKLESSARIPTNDNKPNIPIYLLRMYEYQKRELKCSNGTLRYGLKAHYHNMYPFLRRQNNAYHSSYRIHKALTG</sequence>
<reference evidence="1 2" key="1">
    <citation type="submission" date="2021-06" db="EMBL/GenBank/DDBJ databases">
        <title>Caerostris darwini draft genome.</title>
        <authorList>
            <person name="Kono N."/>
            <person name="Arakawa K."/>
        </authorList>
    </citation>
    <scope>NUCLEOTIDE SEQUENCE [LARGE SCALE GENOMIC DNA]</scope>
</reference>
<protein>
    <submittedName>
        <fullName evidence="1">Uncharacterized protein</fullName>
    </submittedName>
</protein>
<gene>
    <name evidence="1" type="ORF">CDAR_255661</name>
</gene>
<name>A0AAV4VF34_9ARAC</name>
<organism evidence="1 2">
    <name type="scientific">Caerostris darwini</name>
    <dbReference type="NCBI Taxonomy" id="1538125"/>
    <lineage>
        <taxon>Eukaryota</taxon>
        <taxon>Metazoa</taxon>
        <taxon>Ecdysozoa</taxon>
        <taxon>Arthropoda</taxon>
        <taxon>Chelicerata</taxon>
        <taxon>Arachnida</taxon>
        <taxon>Araneae</taxon>
        <taxon>Araneomorphae</taxon>
        <taxon>Entelegynae</taxon>
        <taxon>Araneoidea</taxon>
        <taxon>Araneidae</taxon>
        <taxon>Caerostris</taxon>
    </lineage>
</organism>
<proteinExistence type="predicted"/>
<evidence type="ECO:0000313" key="2">
    <source>
        <dbReference type="Proteomes" id="UP001054837"/>
    </source>
</evidence>
<dbReference type="EMBL" id="BPLQ01012839">
    <property type="protein sequence ID" value="GIY68163.1"/>
    <property type="molecule type" value="Genomic_DNA"/>
</dbReference>
<dbReference type="AlphaFoldDB" id="A0AAV4VF34"/>
<accession>A0AAV4VF34</accession>
<comment type="caution">
    <text evidence="1">The sequence shown here is derived from an EMBL/GenBank/DDBJ whole genome shotgun (WGS) entry which is preliminary data.</text>
</comment>
<keyword evidence="2" id="KW-1185">Reference proteome</keyword>
<dbReference type="Proteomes" id="UP001054837">
    <property type="component" value="Unassembled WGS sequence"/>
</dbReference>
<evidence type="ECO:0000313" key="1">
    <source>
        <dbReference type="EMBL" id="GIY68163.1"/>
    </source>
</evidence>